<dbReference type="EMBL" id="JACVVK020000426">
    <property type="protein sequence ID" value="KAK7474757.1"/>
    <property type="molecule type" value="Genomic_DNA"/>
</dbReference>
<dbReference type="SUPFAM" id="SSF56601">
    <property type="entry name" value="beta-lactamase/transpeptidase-like"/>
    <property type="match status" value="1"/>
</dbReference>
<proteinExistence type="predicted"/>
<evidence type="ECO:0000256" key="1">
    <source>
        <dbReference type="SAM" id="MobiDB-lite"/>
    </source>
</evidence>
<dbReference type="Pfam" id="PF00144">
    <property type="entry name" value="Beta-lactamase"/>
    <property type="match status" value="1"/>
</dbReference>
<dbReference type="InterPro" id="IPR050491">
    <property type="entry name" value="AmpC-like"/>
</dbReference>
<evidence type="ECO:0000259" key="2">
    <source>
        <dbReference type="Pfam" id="PF00144"/>
    </source>
</evidence>
<keyword evidence="4" id="KW-1185">Reference proteome</keyword>
<gene>
    <name evidence="3" type="ORF">BaRGS_00033989</name>
</gene>
<name>A0ABD0JIC3_9CAEN</name>
<feature type="compositionally biased region" description="Polar residues" evidence="1">
    <location>
        <begin position="750"/>
        <end position="760"/>
    </location>
</feature>
<feature type="region of interest" description="Disordered" evidence="1">
    <location>
        <begin position="719"/>
        <end position="761"/>
    </location>
</feature>
<dbReference type="AlphaFoldDB" id="A0ABD0JIC3"/>
<feature type="domain" description="Beta-lactamase-related" evidence="2">
    <location>
        <begin position="86"/>
        <end position="443"/>
    </location>
</feature>
<feature type="non-terminal residue" evidence="3">
    <location>
        <position position="1"/>
    </location>
</feature>
<protein>
    <recommendedName>
        <fullName evidence="2">Beta-lactamase-related domain-containing protein</fullName>
    </recommendedName>
</protein>
<comment type="caution">
    <text evidence="3">The sequence shown here is derived from an EMBL/GenBank/DDBJ whole genome shotgun (WGS) entry which is preliminary data.</text>
</comment>
<evidence type="ECO:0000313" key="4">
    <source>
        <dbReference type="Proteomes" id="UP001519460"/>
    </source>
</evidence>
<feature type="compositionally biased region" description="Polar residues" evidence="1">
    <location>
        <begin position="643"/>
        <end position="656"/>
    </location>
</feature>
<dbReference type="PANTHER" id="PTHR46825">
    <property type="entry name" value="D-ALANYL-D-ALANINE-CARBOXYPEPTIDASE/ENDOPEPTIDASE AMPH"/>
    <property type="match status" value="1"/>
</dbReference>
<dbReference type="Gene3D" id="3.40.710.10">
    <property type="entry name" value="DD-peptidase/beta-lactamase superfamily"/>
    <property type="match status" value="1"/>
</dbReference>
<organism evidence="3 4">
    <name type="scientific">Batillaria attramentaria</name>
    <dbReference type="NCBI Taxonomy" id="370345"/>
    <lineage>
        <taxon>Eukaryota</taxon>
        <taxon>Metazoa</taxon>
        <taxon>Spiralia</taxon>
        <taxon>Lophotrochozoa</taxon>
        <taxon>Mollusca</taxon>
        <taxon>Gastropoda</taxon>
        <taxon>Caenogastropoda</taxon>
        <taxon>Sorbeoconcha</taxon>
        <taxon>Cerithioidea</taxon>
        <taxon>Batillariidae</taxon>
        <taxon>Batillaria</taxon>
    </lineage>
</organism>
<sequence length="869" mass="95548">CKSARTHKDRNREGRELRNPVTNKVVAVASLVFYSHSEPVLKRFVLASGTFRSCAEMANTCSDHNYTVLSADICSNELSNLRTKRIDNIICQFLTEQRIPGATLAVAKHGRIVYEQGYGVAGPGRRMRAKTRLRIASISKPITALAVLRLCEEGYLSLNTPVFGPKGLLKKLKIRGDKRLLLVTVKHLLQHSAGWDRDLAGDAVFWKVPAPPTVSVTSPEYNAHLLQYVLNRKLQFTPGSKHAYSNLGYLALGEIVEEITGQTYEKYVQSLLSEIGIKGMYVGSEERAAWQSDEAEYFNIGDPPTAPCILPGQEKSQVLPQYGSFAMSNSGASGGWVGSARDVLSIFLSLGSSSNRSDSVEEHAYAKDHTYACSNMVPLLKESSIQKILERPHYEHGQDWYGLGFDVQDWGKTWGHTGAMEGTCGTVQCHHSGLAWAFLLNAWAVDMDLDGVVKLALSSVSELAPFSSNLVLTSSNGSHVQTQDGTQLVMICIRLEAVADTVASKRSVGYKLVWIGVNDADVKSKPLTFNLIFSQAADDCDRILLFGINVSDVKEALSEKAKDGFEAELVTTFVNEGQLQSLVLLSQTNRGILVEVEVATEATEYVHLLARRRKCAFQVVSQCVTQWEGELLVSAVMERDKSSSPALSPSTRQQDSSCEECPQRSVPVTASSSSSCHAVSHRLFPQSSDASQACTSSELLCGRLKGSLVYEAAWSHTQHSSGTLPSVSRDLPKKRRCSGKHDKSIDFSGRSVQPMDTSPTLPHKKRLQAMSWVQITPESFLAELRRQARRSCSLQDVHFYMVDGKPFVSGAWLPSDQSNCYHRTGLSRFGLLPALAEAAAANVHLRFICQYVEEGALCHAVFWEAVKEV</sequence>
<dbReference type="InterPro" id="IPR001466">
    <property type="entry name" value="Beta-lactam-related"/>
</dbReference>
<dbReference type="InterPro" id="IPR012338">
    <property type="entry name" value="Beta-lactam/transpept-like"/>
</dbReference>
<dbReference type="PANTHER" id="PTHR46825:SF9">
    <property type="entry name" value="BETA-LACTAMASE-RELATED DOMAIN-CONTAINING PROTEIN"/>
    <property type="match status" value="1"/>
</dbReference>
<reference evidence="3 4" key="1">
    <citation type="journal article" date="2023" name="Sci. Data">
        <title>Genome assembly of the Korean intertidal mud-creeper Batillaria attramentaria.</title>
        <authorList>
            <person name="Patra A.K."/>
            <person name="Ho P.T."/>
            <person name="Jun S."/>
            <person name="Lee S.J."/>
            <person name="Kim Y."/>
            <person name="Won Y.J."/>
        </authorList>
    </citation>
    <scope>NUCLEOTIDE SEQUENCE [LARGE SCALE GENOMIC DNA]</scope>
    <source>
        <strain evidence="3">Wonlab-2016</strain>
    </source>
</reference>
<evidence type="ECO:0000313" key="3">
    <source>
        <dbReference type="EMBL" id="KAK7474757.1"/>
    </source>
</evidence>
<accession>A0ABD0JIC3</accession>
<feature type="region of interest" description="Disordered" evidence="1">
    <location>
        <begin position="642"/>
        <end position="663"/>
    </location>
</feature>
<dbReference type="Proteomes" id="UP001519460">
    <property type="component" value="Unassembled WGS sequence"/>
</dbReference>